<evidence type="ECO:0000313" key="1">
    <source>
        <dbReference type="EMBL" id="PPR01951.1"/>
    </source>
</evidence>
<protein>
    <submittedName>
        <fullName evidence="1">Uncharacterized protein</fullName>
    </submittedName>
</protein>
<name>A0A409YG26_9AGAR</name>
<sequence length="226" mass="25522">MLRPITTLAFIFIAAFTVASLSQYFDVHRIFNMTSNYGLGTSPFAGYLERAQPFPNPHGFEPQRSDLRLAVLRNAPVEPEGFTLALFANRVAVDHNGHVFTLMEEDFDGILDLATVTSSLPQTGNFRNQWRIKQDRTSFPIDRILVPKSILGDQLAQNYEEEYDEVSVYGFDKNRRELQEPVEGLNELPAPLFELTGLALEARSKKGEEKDQLVLDKIKAILANAF</sequence>
<comment type="caution">
    <text evidence="1">The sequence shown here is derived from an EMBL/GenBank/DDBJ whole genome shotgun (WGS) entry which is preliminary data.</text>
</comment>
<dbReference type="EMBL" id="NHTK01001199">
    <property type="protein sequence ID" value="PPR01951.1"/>
    <property type="molecule type" value="Genomic_DNA"/>
</dbReference>
<gene>
    <name evidence="1" type="ORF">CVT24_011101</name>
</gene>
<keyword evidence="2" id="KW-1185">Reference proteome</keyword>
<reference evidence="1 2" key="1">
    <citation type="journal article" date="2018" name="Evol. Lett.">
        <title>Horizontal gene cluster transfer increased hallucinogenic mushroom diversity.</title>
        <authorList>
            <person name="Reynolds H.T."/>
            <person name="Vijayakumar V."/>
            <person name="Gluck-Thaler E."/>
            <person name="Korotkin H.B."/>
            <person name="Matheny P.B."/>
            <person name="Slot J.C."/>
        </authorList>
    </citation>
    <scope>NUCLEOTIDE SEQUENCE [LARGE SCALE GENOMIC DNA]</scope>
    <source>
        <strain evidence="1 2">2629</strain>
    </source>
</reference>
<dbReference type="AlphaFoldDB" id="A0A409YG26"/>
<organism evidence="1 2">
    <name type="scientific">Panaeolus cyanescens</name>
    <dbReference type="NCBI Taxonomy" id="181874"/>
    <lineage>
        <taxon>Eukaryota</taxon>
        <taxon>Fungi</taxon>
        <taxon>Dikarya</taxon>
        <taxon>Basidiomycota</taxon>
        <taxon>Agaricomycotina</taxon>
        <taxon>Agaricomycetes</taxon>
        <taxon>Agaricomycetidae</taxon>
        <taxon>Agaricales</taxon>
        <taxon>Agaricineae</taxon>
        <taxon>Galeropsidaceae</taxon>
        <taxon>Panaeolus</taxon>
    </lineage>
</organism>
<evidence type="ECO:0000313" key="2">
    <source>
        <dbReference type="Proteomes" id="UP000284842"/>
    </source>
</evidence>
<dbReference type="InParanoid" id="A0A409YG26"/>
<dbReference type="Proteomes" id="UP000284842">
    <property type="component" value="Unassembled WGS sequence"/>
</dbReference>
<accession>A0A409YG26</accession>
<proteinExistence type="predicted"/>
<dbReference type="OrthoDB" id="3006153at2759"/>